<reference evidence="1 2" key="1">
    <citation type="journal article" date="2018" name="Nat. Genet.">
        <title>Extensive intraspecific gene order and gene structural variations between Mo17 and other maize genomes.</title>
        <authorList>
            <person name="Sun S."/>
            <person name="Zhou Y."/>
            <person name="Chen J."/>
            <person name="Shi J."/>
            <person name="Zhao H."/>
            <person name="Zhao H."/>
            <person name="Song W."/>
            <person name="Zhang M."/>
            <person name="Cui Y."/>
            <person name="Dong X."/>
            <person name="Liu H."/>
            <person name="Ma X."/>
            <person name="Jiao Y."/>
            <person name="Wang B."/>
            <person name="Wei X."/>
            <person name="Stein J.C."/>
            <person name="Glaubitz J.C."/>
            <person name="Lu F."/>
            <person name="Yu G."/>
            <person name="Liang C."/>
            <person name="Fengler K."/>
            <person name="Li B."/>
            <person name="Rafalski A."/>
            <person name="Schnable P.S."/>
            <person name="Ware D.H."/>
            <person name="Buckler E.S."/>
            <person name="Lai J."/>
        </authorList>
    </citation>
    <scope>NUCLEOTIDE SEQUENCE [LARGE SCALE GENOMIC DNA]</scope>
    <source>
        <strain evidence="2">cv. Missouri 17</strain>
        <tissue evidence="1">Seedling</tissue>
    </source>
</reference>
<name>A0A3L6EZR1_MAIZE</name>
<accession>A0A3L6EZR1</accession>
<proteinExistence type="predicted"/>
<evidence type="ECO:0000313" key="1">
    <source>
        <dbReference type="EMBL" id="PWZ26406.1"/>
    </source>
</evidence>
<dbReference type="EMBL" id="NCVQ01000005">
    <property type="protein sequence ID" value="PWZ26406.1"/>
    <property type="molecule type" value="Genomic_DNA"/>
</dbReference>
<dbReference type="ExpressionAtlas" id="A0A3L6EZR1">
    <property type="expression patterns" value="baseline"/>
</dbReference>
<comment type="caution">
    <text evidence="1">The sequence shown here is derived from an EMBL/GenBank/DDBJ whole genome shotgun (WGS) entry which is preliminary data.</text>
</comment>
<evidence type="ECO:0000313" key="2">
    <source>
        <dbReference type="Proteomes" id="UP000251960"/>
    </source>
</evidence>
<dbReference type="Proteomes" id="UP000251960">
    <property type="component" value="Chromosome 4"/>
</dbReference>
<organism evidence="1 2">
    <name type="scientific">Zea mays</name>
    <name type="common">Maize</name>
    <dbReference type="NCBI Taxonomy" id="4577"/>
    <lineage>
        <taxon>Eukaryota</taxon>
        <taxon>Viridiplantae</taxon>
        <taxon>Streptophyta</taxon>
        <taxon>Embryophyta</taxon>
        <taxon>Tracheophyta</taxon>
        <taxon>Spermatophyta</taxon>
        <taxon>Magnoliopsida</taxon>
        <taxon>Liliopsida</taxon>
        <taxon>Poales</taxon>
        <taxon>Poaceae</taxon>
        <taxon>PACMAD clade</taxon>
        <taxon>Panicoideae</taxon>
        <taxon>Andropogonodae</taxon>
        <taxon>Andropogoneae</taxon>
        <taxon>Tripsacinae</taxon>
        <taxon>Zea</taxon>
    </lineage>
</organism>
<protein>
    <submittedName>
        <fullName evidence="1">Uncharacterized protein</fullName>
    </submittedName>
</protein>
<sequence>MEVPPHPPPRIPTSLDCGRGPSCTICLPLHAWWFRLHLSSSHPLKANCIQMSRRPHVILILVAPTTMCSKQRMR</sequence>
<dbReference type="AlphaFoldDB" id="A0A3L6EZR1"/>
<gene>
    <name evidence="1" type="ORF">Zm00014a_010441</name>
</gene>